<proteinExistence type="predicted"/>
<evidence type="ECO:0000313" key="1">
    <source>
        <dbReference type="EMBL" id="PUU75223.1"/>
    </source>
</evidence>
<evidence type="ECO:0000313" key="2">
    <source>
        <dbReference type="Proteomes" id="UP000244722"/>
    </source>
</evidence>
<sequence>MVEVWGIILRDERPIKEVMPESLYRGTYTDYENTIQRTIDTNASAYGLEQQCCCLSLKGVVLPR</sequence>
<dbReference type="AlphaFoldDB" id="A0A2T6ZIC0"/>
<protein>
    <submittedName>
        <fullName evidence="1">Uncharacterized protein</fullName>
    </submittedName>
</protein>
<dbReference type="EMBL" id="NESQ01000243">
    <property type="protein sequence ID" value="PUU75223.1"/>
    <property type="molecule type" value="Genomic_DNA"/>
</dbReference>
<organism evidence="1 2">
    <name type="scientific">Tuber borchii</name>
    <name type="common">White truffle</name>
    <dbReference type="NCBI Taxonomy" id="42251"/>
    <lineage>
        <taxon>Eukaryota</taxon>
        <taxon>Fungi</taxon>
        <taxon>Dikarya</taxon>
        <taxon>Ascomycota</taxon>
        <taxon>Pezizomycotina</taxon>
        <taxon>Pezizomycetes</taxon>
        <taxon>Pezizales</taxon>
        <taxon>Tuberaceae</taxon>
        <taxon>Tuber</taxon>
    </lineage>
</organism>
<gene>
    <name evidence="1" type="ORF">B9Z19DRAFT_1090883</name>
</gene>
<keyword evidence="2" id="KW-1185">Reference proteome</keyword>
<dbReference type="Proteomes" id="UP000244722">
    <property type="component" value="Unassembled WGS sequence"/>
</dbReference>
<reference evidence="1 2" key="1">
    <citation type="submission" date="2017-04" db="EMBL/GenBank/DDBJ databases">
        <title>Draft genome sequence of Tuber borchii Vittad., a whitish edible truffle.</title>
        <authorList>
            <consortium name="DOE Joint Genome Institute"/>
            <person name="Murat C."/>
            <person name="Kuo A."/>
            <person name="Barry K.W."/>
            <person name="Clum A."/>
            <person name="Dockter R.B."/>
            <person name="Fauchery L."/>
            <person name="Iotti M."/>
            <person name="Kohler A."/>
            <person name="Labutti K."/>
            <person name="Lindquist E.A."/>
            <person name="Lipzen A."/>
            <person name="Ohm R.A."/>
            <person name="Wang M."/>
            <person name="Grigoriev I.V."/>
            <person name="Zambonelli A."/>
            <person name="Martin F.M."/>
        </authorList>
    </citation>
    <scope>NUCLEOTIDE SEQUENCE [LARGE SCALE GENOMIC DNA]</scope>
    <source>
        <strain evidence="1 2">Tbo3840</strain>
    </source>
</reference>
<accession>A0A2T6ZIC0</accession>
<name>A0A2T6ZIC0_TUBBO</name>
<comment type="caution">
    <text evidence="1">The sequence shown here is derived from an EMBL/GenBank/DDBJ whole genome shotgun (WGS) entry which is preliminary data.</text>
</comment>